<proteinExistence type="predicted"/>
<evidence type="ECO:0000256" key="1">
    <source>
        <dbReference type="SAM" id="MobiDB-lite"/>
    </source>
</evidence>
<feature type="region of interest" description="Disordered" evidence="1">
    <location>
        <begin position="84"/>
        <end position="110"/>
    </location>
</feature>
<sequence>MCTMKITMGHCWCEKRNDKYRPIKEHVIKCDRPPQTPLEGAYHMKHEHIQGICPKCNDRIVATWKKEADEAEEAAERLLELQRREQDAAAEAEQAEATGGGNLGIWNYGG</sequence>
<comment type="caution">
    <text evidence="2">The sequence shown here is derived from an EMBL/GenBank/DDBJ whole genome shotgun (WGS) entry which is preliminary data.</text>
</comment>
<gene>
    <name evidence="2" type="ORF">OCU04_000941</name>
</gene>
<keyword evidence="3" id="KW-1185">Reference proteome</keyword>
<dbReference type="Proteomes" id="UP001152300">
    <property type="component" value="Unassembled WGS sequence"/>
</dbReference>
<protein>
    <submittedName>
        <fullName evidence="2">Uncharacterized protein</fullName>
    </submittedName>
</protein>
<reference evidence="2" key="1">
    <citation type="submission" date="2022-11" db="EMBL/GenBank/DDBJ databases">
        <title>Genome Resource of Sclerotinia nivalis Strain SnTB1, a Plant Pathogen Isolated from American Ginseng.</title>
        <authorList>
            <person name="Fan S."/>
        </authorList>
    </citation>
    <scope>NUCLEOTIDE SEQUENCE</scope>
    <source>
        <strain evidence="2">SnTB1</strain>
    </source>
</reference>
<dbReference type="EMBL" id="JAPEIS010000001">
    <property type="protein sequence ID" value="KAJ8070567.1"/>
    <property type="molecule type" value="Genomic_DNA"/>
</dbReference>
<name>A0A9X0AX54_9HELO</name>
<evidence type="ECO:0000313" key="2">
    <source>
        <dbReference type="EMBL" id="KAJ8070567.1"/>
    </source>
</evidence>
<accession>A0A9X0AX54</accession>
<organism evidence="2 3">
    <name type="scientific">Sclerotinia nivalis</name>
    <dbReference type="NCBI Taxonomy" id="352851"/>
    <lineage>
        <taxon>Eukaryota</taxon>
        <taxon>Fungi</taxon>
        <taxon>Dikarya</taxon>
        <taxon>Ascomycota</taxon>
        <taxon>Pezizomycotina</taxon>
        <taxon>Leotiomycetes</taxon>
        <taxon>Helotiales</taxon>
        <taxon>Sclerotiniaceae</taxon>
        <taxon>Sclerotinia</taxon>
    </lineage>
</organism>
<dbReference type="AlphaFoldDB" id="A0A9X0AX54"/>
<feature type="compositionally biased region" description="Gly residues" evidence="1">
    <location>
        <begin position="98"/>
        <end position="110"/>
    </location>
</feature>
<evidence type="ECO:0000313" key="3">
    <source>
        <dbReference type="Proteomes" id="UP001152300"/>
    </source>
</evidence>